<dbReference type="Proteomes" id="UP001442841">
    <property type="component" value="Chromosome"/>
</dbReference>
<evidence type="ECO:0000313" key="1">
    <source>
        <dbReference type="EMBL" id="XAN07648.1"/>
    </source>
</evidence>
<gene>
    <name evidence="1" type="ORF">AADG42_10180</name>
</gene>
<name>A0ABZ3FNM2_9ACTN</name>
<protein>
    <submittedName>
        <fullName evidence="1">Uncharacterized protein</fullName>
    </submittedName>
</protein>
<reference evidence="1 2" key="1">
    <citation type="submission" date="2024-04" db="EMBL/GenBank/DDBJ databases">
        <title>Isolation of an actinomycete strain from pig manure.</title>
        <authorList>
            <person name="Gong T."/>
            <person name="Yu Z."/>
            <person name="An M."/>
            <person name="Wei C."/>
            <person name="Yang W."/>
            <person name="Liu L."/>
        </authorList>
    </citation>
    <scope>NUCLEOTIDE SEQUENCE [LARGE SCALE GENOMIC DNA]</scope>
    <source>
        <strain evidence="1 2">ZF39</strain>
    </source>
</reference>
<organism evidence="1 2">
    <name type="scientific">Ammonicoccus fulvus</name>
    <dbReference type="NCBI Taxonomy" id="3138240"/>
    <lineage>
        <taxon>Bacteria</taxon>
        <taxon>Bacillati</taxon>
        <taxon>Actinomycetota</taxon>
        <taxon>Actinomycetes</taxon>
        <taxon>Propionibacteriales</taxon>
        <taxon>Propionibacteriaceae</taxon>
        <taxon>Ammonicoccus</taxon>
    </lineage>
</organism>
<dbReference type="RefSeq" id="WP_425309101.1">
    <property type="nucleotide sequence ID" value="NZ_CP154795.1"/>
</dbReference>
<accession>A0ABZ3FNM2</accession>
<sequence length="68" mass="7510">MTVEIIAKGRQRDGTSHIEAKAPAGTPVDDVVEMLKKKIGYHPDCEGWGEVKDDSDPNSWVYLVSIEP</sequence>
<proteinExistence type="predicted"/>
<dbReference type="EMBL" id="CP154795">
    <property type="protein sequence ID" value="XAN07648.1"/>
    <property type="molecule type" value="Genomic_DNA"/>
</dbReference>
<keyword evidence="2" id="KW-1185">Reference proteome</keyword>
<evidence type="ECO:0000313" key="2">
    <source>
        <dbReference type="Proteomes" id="UP001442841"/>
    </source>
</evidence>